<evidence type="ECO:0000313" key="1">
    <source>
        <dbReference type="EMBL" id="MEQ2194839.1"/>
    </source>
</evidence>
<comment type="caution">
    <text evidence="1">The sequence shown here is derived from an EMBL/GenBank/DDBJ whole genome shotgun (WGS) entry which is preliminary data.</text>
</comment>
<proteinExistence type="predicted"/>
<accession>A0ABV0QG99</accession>
<organism evidence="1 2">
    <name type="scientific">Xenoophorus captivus</name>
    <dbReference type="NCBI Taxonomy" id="1517983"/>
    <lineage>
        <taxon>Eukaryota</taxon>
        <taxon>Metazoa</taxon>
        <taxon>Chordata</taxon>
        <taxon>Craniata</taxon>
        <taxon>Vertebrata</taxon>
        <taxon>Euteleostomi</taxon>
        <taxon>Actinopterygii</taxon>
        <taxon>Neopterygii</taxon>
        <taxon>Teleostei</taxon>
        <taxon>Neoteleostei</taxon>
        <taxon>Acanthomorphata</taxon>
        <taxon>Ovalentaria</taxon>
        <taxon>Atherinomorphae</taxon>
        <taxon>Cyprinodontiformes</taxon>
        <taxon>Goodeidae</taxon>
        <taxon>Xenoophorus</taxon>
    </lineage>
</organism>
<reference evidence="1 2" key="1">
    <citation type="submission" date="2021-06" db="EMBL/GenBank/DDBJ databases">
        <authorList>
            <person name="Palmer J.M."/>
        </authorList>
    </citation>
    <scope>NUCLEOTIDE SEQUENCE [LARGE SCALE GENOMIC DNA]</scope>
    <source>
        <strain evidence="1 2">XC_2019</strain>
        <tissue evidence="1">Muscle</tissue>
    </source>
</reference>
<evidence type="ECO:0000313" key="2">
    <source>
        <dbReference type="Proteomes" id="UP001434883"/>
    </source>
</evidence>
<dbReference type="EMBL" id="JAHRIN010009789">
    <property type="protein sequence ID" value="MEQ2194839.1"/>
    <property type="molecule type" value="Genomic_DNA"/>
</dbReference>
<dbReference type="Proteomes" id="UP001434883">
    <property type="component" value="Unassembled WGS sequence"/>
</dbReference>
<name>A0ABV0QG99_9TELE</name>
<protein>
    <submittedName>
        <fullName evidence="1">Uncharacterized protein</fullName>
    </submittedName>
</protein>
<gene>
    <name evidence="1" type="ORF">XENOCAPTIV_003753</name>
</gene>
<keyword evidence="2" id="KW-1185">Reference proteome</keyword>
<sequence length="166" mass="19500">MNSTRNKHEEDTGTFPACDWCHFVPDCCILIFVPSQQEKKTLHMLFFVYPPPVWQVREKYFDLGLCGTELQRERLGQYVKKKKQNSEFACCALPLASNRKYRDCMSWKRGVVFSLFLQQRLIYMRPLQLGAAFIPYFESFLDWFGQAISILLGNHVTNIFILVPFL</sequence>